<accession>A0AA39YYN1</accession>
<feature type="transmembrane region" description="Helical" evidence="6">
    <location>
        <begin position="275"/>
        <end position="298"/>
    </location>
</feature>
<comment type="caution">
    <text evidence="7">The sequence shown here is derived from an EMBL/GenBank/DDBJ whole genome shotgun (WGS) entry which is preliminary data.</text>
</comment>
<dbReference type="PANTHER" id="PTHR43791:SF97">
    <property type="entry name" value="ALLANTOATE TRANSPORTER, PUTATIVE (AFU_ORTHOLOGUE AFUA_1G14700)-RELATED"/>
    <property type="match status" value="1"/>
</dbReference>
<feature type="transmembrane region" description="Helical" evidence="6">
    <location>
        <begin position="184"/>
        <end position="209"/>
    </location>
</feature>
<evidence type="ECO:0000256" key="2">
    <source>
        <dbReference type="ARBA" id="ARBA00022448"/>
    </source>
</evidence>
<evidence type="ECO:0000313" key="8">
    <source>
        <dbReference type="Proteomes" id="UP001175001"/>
    </source>
</evidence>
<dbReference type="EMBL" id="JAUJDW010000010">
    <property type="protein sequence ID" value="KAK0660551.1"/>
    <property type="molecule type" value="Genomic_DNA"/>
</dbReference>
<dbReference type="SUPFAM" id="SSF103473">
    <property type="entry name" value="MFS general substrate transporter"/>
    <property type="match status" value="1"/>
</dbReference>
<reference evidence="7" key="1">
    <citation type="submission" date="2023-06" db="EMBL/GenBank/DDBJ databases">
        <title>Multi-omics analyses reveal the molecular pathogenesis toolkit of Lasiodiplodia hormozganensis, a cross-kingdom pathogen.</title>
        <authorList>
            <person name="Felix C."/>
            <person name="Meneses R."/>
            <person name="Goncalves M.F.M."/>
            <person name="Tilleman L."/>
            <person name="Duarte A.S."/>
            <person name="Jorrin-Novo J.V."/>
            <person name="Van De Peer Y."/>
            <person name="Deforce D."/>
            <person name="Van Nieuwerburgh F."/>
            <person name="Esteves A.C."/>
            <person name="Alves A."/>
        </authorList>
    </citation>
    <scope>NUCLEOTIDE SEQUENCE</scope>
    <source>
        <strain evidence="7">CBS 339.90</strain>
    </source>
</reference>
<dbReference type="Pfam" id="PF07690">
    <property type="entry name" value="MFS_1"/>
    <property type="match status" value="1"/>
</dbReference>
<dbReference type="InterPro" id="IPR011701">
    <property type="entry name" value="MFS"/>
</dbReference>
<dbReference type="InterPro" id="IPR036259">
    <property type="entry name" value="MFS_trans_sf"/>
</dbReference>
<dbReference type="PANTHER" id="PTHR43791">
    <property type="entry name" value="PERMEASE-RELATED"/>
    <property type="match status" value="1"/>
</dbReference>
<keyword evidence="5 6" id="KW-0472">Membrane</keyword>
<proteinExistence type="predicted"/>
<evidence type="ECO:0000256" key="6">
    <source>
        <dbReference type="SAM" id="Phobius"/>
    </source>
</evidence>
<keyword evidence="2" id="KW-0813">Transport</keyword>
<evidence type="ECO:0000256" key="4">
    <source>
        <dbReference type="ARBA" id="ARBA00022989"/>
    </source>
</evidence>
<feature type="transmembrane region" description="Helical" evidence="6">
    <location>
        <begin position="310"/>
        <end position="331"/>
    </location>
</feature>
<comment type="subcellular location">
    <subcellularLocation>
        <location evidence="1">Membrane</location>
        <topology evidence="1">Multi-pass membrane protein</topology>
    </subcellularLocation>
</comment>
<dbReference type="Proteomes" id="UP001175001">
    <property type="component" value="Unassembled WGS sequence"/>
</dbReference>
<evidence type="ECO:0000256" key="3">
    <source>
        <dbReference type="ARBA" id="ARBA00022692"/>
    </source>
</evidence>
<keyword evidence="4 6" id="KW-1133">Transmembrane helix</keyword>
<feature type="transmembrane region" description="Helical" evidence="6">
    <location>
        <begin position="115"/>
        <end position="135"/>
    </location>
</feature>
<organism evidence="7 8">
    <name type="scientific">Lasiodiplodia hormozganensis</name>
    <dbReference type="NCBI Taxonomy" id="869390"/>
    <lineage>
        <taxon>Eukaryota</taxon>
        <taxon>Fungi</taxon>
        <taxon>Dikarya</taxon>
        <taxon>Ascomycota</taxon>
        <taxon>Pezizomycotina</taxon>
        <taxon>Dothideomycetes</taxon>
        <taxon>Dothideomycetes incertae sedis</taxon>
        <taxon>Botryosphaeriales</taxon>
        <taxon>Botryosphaeriaceae</taxon>
        <taxon>Lasiodiplodia</taxon>
    </lineage>
</organism>
<keyword evidence="8" id="KW-1185">Reference proteome</keyword>
<dbReference type="Gene3D" id="1.20.1250.20">
    <property type="entry name" value="MFS general substrate transporter like domains"/>
    <property type="match status" value="1"/>
</dbReference>
<sequence length="406" mass="44426">MTDVQNQEKSIADQGIAAVDNADSIGRVSAAQNRTILLKTDLIVLPLMTLTTTLASLDKSGMAFAAVWGFKTDTNLKGQEYSWLGSIFYFGHGLLSGIMSHAIGKINGTLETWKYIFLIYGAFTMGYGILVFFSLPDRPEKAWFFSSEEKKAAVIRTAENQTEAKTRRGWKTAQILEAVRDSKYWCVVVFCIAQSIANAGITNFIPIIIAGFGFPPSKATLMVAPHAAVALVAQVSCTALAFFIPNIRCLLWVLATLPALAGTVMIHVADIETQSLLPLAGLYLTGFWHTPFVLTLSLQTSNTAGETKKSFCSVSVAAFYAIGNIVGPQFFLESQSPHYSLGINAMMCCFAIMVATGMLYAVVCIFENRRRDRVHGPPIAALEDPRLSTEAEDQTDVNNTNFRYVY</sequence>
<gene>
    <name evidence="7" type="ORF">DIS24_g3172</name>
</gene>
<evidence type="ECO:0000313" key="7">
    <source>
        <dbReference type="EMBL" id="KAK0660551.1"/>
    </source>
</evidence>
<feature type="transmembrane region" description="Helical" evidence="6">
    <location>
        <begin position="221"/>
        <end position="243"/>
    </location>
</feature>
<protein>
    <submittedName>
        <fullName evidence="7">Transporter</fullName>
    </submittedName>
</protein>
<feature type="transmembrane region" description="Helical" evidence="6">
    <location>
        <begin position="343"/>
        <end position="366"/>
    </location>
</feature>
<keyword evidence="3 6" id="KW-0812">Transmembrane</keyword>
<feature type="transmembrane region" description="Helical" evidence="6">
    <location>
        <begin position="250"/>
        <end position="269"/>
    </location>
</feature>
<name>A0AA39YYN1_9PEZI</name>
<dbReference type="GO" id="GO:0016020">
    <property type="term" value="C:membrane"/>
    <property type="evidence" value="ECO:0007669"/>
    <property type="project" value="UniProtKB-SubCell"/>
</dbReference>
<dbReference type="AlphaFoldDB" id="A0AA39YYN1"/>
<dbReference type="GO" id="GO:0022857">
    <property type="term" value="F:transmembrane transporter activity"/>
    <property type="evidence" value="ECO:0007669"/>
    <property type="project" value="InterPro"/>
</dbReference>
<evidence type="ECO:0000256" key="5">
    <source>
        <dbReference type="ARBA" id="ARBA00023136"/>
    </source>
</evidence>
<feature type="transmembrane region" description="Helical" evidence="6">
    <location>
        <begin position="81"/>
        <end position="103"/>
    </location>
</feature>
<evidence type="ECO:0000256" key="1">
    <source>
        <dbReference type="ARBA" id="ARBA00004141"/>
    </source>
</evidence>